<accession>A0A0F9QGE3</accession>
<evidence type="ECO:0000313" key="1">
    <source>
        <dbReference type="EMBL" id="KKN36067.1"/>
    </source>
</evidence>
<protein>
    <submittedName>
        <fullName evidence="1">Uncharacterized protein</fullName>
    </submittedName>
</protein>
<gene>
    <name evidence="1" type="ORF">LCGC14_0777620</name>
</gene>
<comment type="caution">
    <text evidence="1">The sequence shown here is derived from an EMBL/GenBank/DDBJ whole genome shotgun (WGS) entry which is preliminary data.</text>
</comment>
<organism evidence="1">
    <name type="scientific">marine sediment metagenome</name>
    <dbReference type="NCBI Taxonomy" id="412755"/>
    <lineage>
        <taxon>unclassified sequences</taxon>
        <taxon>metagenomes</taxon>
        <taxon>ecological metagenomes</taxon>
    </lineage>
</organism>
<sequence>MATRDAVYRAIDSERDYQDNLWPGRGVGEPNHLTVGEFVLLLEEYILKARAEWTVESKPEVNTLDIVRKVAGIAVNCMEQNGAPMRGG</sequence>
<reference evidence="1" key="1">
    <citation type="journal article" date="2015" name="Nature">
        <title>Complex archaea that bridge the gap between prokaryotes and eukaryotes.</title>
        <authorList>
            <person name="Spang A."/>
            <person name="Saw J.H."/>
            <person name="Jorgensen S.L."/>
            <person name="Zaremba-Niedzwiedzka K."/>
            <person name="Martijn J."/>
            <person name="Lind A.E."/>
            <person name="van Eijk R."/>
            <person name="Schleper C."/>
            <person name="Guy L."/>
            <person name="Ettema T.J."/>
        </authorList>
    </citation>
    <scope>NUCLEOTIDE SEQUENCE</scope>
</reference>
<dbReference type="AlphaFoldDB" id="A0A0F9QGE3"/>
<name>A0A0F9QGE3_9ZZZZ</name>
<dbReference type="EMBL" id="LAZR01001992">
    <property type="protein sequence ID" value="KKN36067.1"/>
    <property type="molecule type" value="Genomic_DNA"/>
</dbReference>
<proteinExistence type="predicted"/>